<dbReference type="CDD" id="cd00685">
    <property type="entry name" value="Trans_IPPS_HT"/>
    <property type="match status" value="1"/>
</dbReference>
<evidence type="ECO:0000256" key="6">
    <source>
        <dbReference type="ARBA" id="ARBA00022842"/>
    </source>
</evidence>
<protein>
    <submittedName>
        <fullName evidence="8">Polyprenyl synthetase family protein</fullName>
        <ecNumber evidence="8">2.5.1.-</ecNumber>
    </submittedName>
</protein>
<dbReference type="SUPFAM" id="SSF48576">
    <property type="entry name" value="Terpenoid synthases"/>
    <property type="match status" value="1"/>
</dbReference>
<keyword evidence="5" id="KW-0479">Metal-binding</keyword>
<accession>A0ABW3GEG6</accession>
<dbReference type="GO" id="GO:0016740">
    <property type="term" value="F:transferase activity"/>
    <property type="evidence" value="ECO:0007669"/>
    <property type="project" value="UniProtKB-KW"/>
</dbReference>
<comment type="similarity">
    <text evidence="3 7">Belongs to the FPP/GGPP synthase family.</text>
</comment>
<dbReference type="InterPro" id="IPR008949">
    <property type="entry name" value="Isoprenoid_synthase_dom_sf"/>
</dbReference>
<name>A0ABW3GEG6_9NOCA</name>
<evidence type="ECO:0000256" key="2">
    <source>
        <dbReference type="ARBA" id="ARBA00005128"/>
    </source>
</evidence>
<dbReference type="SFLD" id="SFLDS00005">
    <property type="entry name" value="Isoprenoid_Synthase_Type_I"/>
    <property type="match status" value="1"/>
</dbReference>
<proteinExistence type="inferred from homology"/>
<dbReference type="Pfam" id="PF00348">
    <property type="entry name" value="polyprenyl_synt"/>
    <property type="match status" value="1"/>
</dbReference>
<reference evidence="9" key="1">
    <citation type="journal article" date="2019" name="Int. J. Syst. Evol. Microbiol.">
        <title>The Global Catalogue of Microorganisms (GCM) 10K type strain sequencing project: providing services to taxonomists for standard genome sequencing and annotation.</title>
        <authorList>
            <consortium name="The Broad Institute Genomics Platform"/>
            <consortium name="The Broad Institute Genome Sequencing Center for Infectious Disease"/>
            <person name="Wu L."/>
            <person name="Ma J."/>
        </authorList>
    </citation>
    <scope>NUCLEOTIDE SEQUENCE [LARGE SCALE GENOMIC DNA]</scope>
    <source>
        <strain evidence="9">CCUG 50873</strain>
    </source>
</reference>
<dbReference type="PANTHER" id="PTHR12001:SF85">
    <property type="entry name" value="SHORT CHAIN ISOPRENYL DIPHOSPHATE SYNTHASE"/>
    <property type="match status" value="1"/>
</dbReference>
<dbReference type="RefSeq" id="WP_372505439.1">
    <property type="nucleotide sequence ID" value="NZ_JAMTCI010000003.1"/>
</dbReference>
<keyword evidence="9" id="KW-1185">Reference proteome</keyword>
<sequence>MAHARRYHRSVLPATIDDVPAAVHGLLADVFAERRTATSVVADRIADLTDLVGDFVLGGGKRVRPTFAWAGFRLAGGRCDDAHADAAFRVCAALELIQACALIHDDIMDRSDTRRGRPTVHRAVAARHRENGWLGDPDHFGVSTAILLGDLALSWADDMLAQAPLEGTVRDGVVSVWTAMRTEVLAGQMLDVVTEAAADESVDAAYRVMRFKTAGYTVARPLQLGACLAGAPAEVVETLGRIGDGLGIAFQLRDDMLGVFGDPAVTGKPSGDDLVAGKRTALLAVALRRSDTDDPEAARRLRSLVGRPLGDDELDAARRILVDSGAAAEIETEIEVLVDDSLAVLDALDAPSDARADLAAVAHALTRRRS</sequence>
<dbReference type="PROSITE" id="PS00444">
    <property type="entry name" value="POLYPRENYL_SYNTHASE_2"/>
    <property type="match status" value="1"/>
</dbReference>
<dbReference type="EC" id="2.5.1.-" evidence="8"/>
<dbReference type="InterPro" id="IPR000092">
    <property type="entry name" value="Polyprenyl_synt"/>
</dbReference>
<gene>
    <name evidence="8" type="ORF">ACFQ04_15225</name>
</gene>
<evidence type="ECO:0000256" key="1">
    <source>
        <dbReference type="ARBA" id="ARBA00001946"/>
    </source>
</evidence>
<dbReference type="EMBL" id="JBHTIL010000002">
    <property type="protein sequence ID" value="MFD0927089.1"/>
    <property type="molecule type" value="Genomic_DNA"/>
</dbReference>
<dbReference type="InterPro" id="IPR033749">
    <property type="entry name" value="Polyprenyl_synt_CS"/>
</dbReference>
<dbReference type="PROSITE" id="PS00723">
    <property type="entry name" value="POLYPRENYL_SYNTHASE_1"/>
    <property type="match status" value="1"/>
</dbReference>
<comment type="cofactor">
    <cofactor evidence="1">
        <name>Mg(2+)</name>
        <dbReference type="ChEBI" id="CHEBI:18420"/>
    </cofactor>
</comment>
<evidence type="ECO:0000256" key="4">
    <source>
        <dbReference type="ARBA" id="ARBA00022679"/>
    </source>
</evidence>
<organism evidence="8 9">
    <name type="scientific">Williamsia deligens</name>
    <dbReference type="NCBI Taxonomy" id="321325"/>
    <lineage>
        <taxon>Bacteria</taxon>
        <taxon>Bacillati</taxon>
        <taxon>Actinomycetota</taxon>
        <taxon>Actinomycetes</taxon>
        <taxon>Mycobacteriales</taxon>
        <taxon>Nocardiaceae</taxon>
        <taxon>Williamsia</taxon>
    </lineage>
</organism>
<dbReference type="SFLD" id="SFLDG01017">
    <property type="entry name" value="Polyprenyl_Transferase_Like"/>
    <property type="match status" value="1"/>
</dbReference>
<evidence type="ECO:0000256" key="3">
    <source>
        <dbReference type="ARBA" id="ARBA00006706"/>
    </source>
</evidence>
<evidence type="ECO:0000256" key="7">
    <source>
        <dbReference type="RuleBase" id="RU004466"/>
    </source>
</evidence>
<keyword evidence="6" id="KW-0460">Magnesium</keyword>
<dbReference type="PANTHER" id="PTHR12001">
    <property type="entry name" value="GERANYLGERANYL PYROPHOSPHATE SYNTHASE"/>
    <property type="match status" value="1"/>
</dbReference>
<evidence type="ECO:0000256" key="5">
    <source>
        <dbReference type="ARBA" id="ARBA00022723"/>
    </source>
</evidence>
<dbReference type="Proteomes" id="UP001597068">
    <property type="component" value="Unassembled WGS sequence"/>
</dbReference>
<comment type="pathway">
    <text evidence="2">Isoprenoid biosynthesis.</text>
</comment>
<comment type="caution">
    <text evidence="8">The sequence shown here is derived from an EMBL/GenBank/DDBJ whole genome shotgun (WGS) entry which is preliminary data.</text>
</comment>
<evidence type="ECO:0000313" key="8">
    <source>
        <dbReference type="EMBL" id="MFD0927089.1"/>
    </source>
</evidence>
<keyword evidence="4 7" id="KW-0808">Transferase</keyword>
<evidence type="ECO:0000313" key="9">
    <source>
        <dbReference type="Proteomes" id="UP001597068"/>
    </source>
</evidence>
<dbReference type="Gene3D" id="1.10.600.10">
    <property type="entry name" value="Farnesyl Diphosphate Synthase"/>
    <property type="match status" value="1"/>
</dbReference>